<proteinExistence type="predicted"/>
<dbReference type="SUPFAM" id="SSF56672">
    <property type="entry name" value="DNA/RNA polymerases"/>
    <property type="match status" value="1"/>
</dbReference>
<evidence type="ECO:0000313" key="2">
    <source>
        <dbReference type="Proteomes" id="UP001152320"/>
    </source>
</evidence>
<dbReference type="OrthoDB" id="8056027at2759"/>
<keyword evidence="2" id="KW-1185">Reference proteome</keyword>
<dbReference type="Gene3D" id="3.30.70.270">
    <property type="match status" value="1"/>
</dbReference>
<protein>
    <submittedName>
        <fullName evidence="1">Uncharacterized protein</fullName>
    </submittedName>
</protein>
<dbReference type="InterPro" id="IPR043502">
    <property type="entry name" value="DNA/RNA_pol_sf"/>
</dbReference>
<dbReference type="Proteomes" id="UP001152320">
    <property type="component" value="Chromosome 16"/>
</dbReference>
<dbReference type="PANTHER" id="PTHR47331">
    <property type="entry name" value="PHD-TYPE DOMAIN-CONTAINING PROTEIN"/>
    <property type="match status" value="1"/>
</dbReference>
<dbReference type="Gene3D" id="3.10.10.10">
    <property type="entry name" value="HIV Type 1 Reverse Transcriptase, subunit A, domain 1"/>
    <property type="match status" value="1"/>
</dbReference>
<sequence>MCVVICTPKIGLEYLKTGWDHLKGISFPAPAGVAGDMLIGIDHVNLHNAMEECMGDPGEPVARKTPLGWTCVGPTTKSQRFRHYHIKQVKTFKCELVDVDETIRKFGEVDNLGVNDVKFQTKEEKQAMHVASESMKLVDGRYEVKIPWAKEREAIKVDNFKVAKNSPKLQNDLFDVLLRFRKKKIGIICDISEMYMQVGIAQDDRSMFRFLWRDLNQEATPEVYEFQRLVFGMTAAPFISQLVARENANNHKDTLPLSTQTILESTNMDDSMDSVDNMETGKQLYHELSEVWSSAGMKARKWLSNSKEVLGEVPQNHRVKEIKVSEGELLSVKTLGLTWVPEHDMFTFSGGGWWDMNNKVTKRCVL</sequence>
<dbReference type="InterPro" id="IPR043128">
    <property type="entry name" value="Rev_trsase/Diguanyl_cyclase"/>
</dbReference>
<name>A0A9Q1BIB2_HOLLE</name>
<evidence type="ECO:0000313" key="1">
    <source>
        <dbReference type="EMBL" id="KAJ8026779.1"/>
    </source>
</evidence>
<reference evidence="1" key="1">
    <citation type="submission" date="2021-10" db="EMBL/GenBank/DDBJ databases">
        <title>Tropical sea cucumber genome reveals ecological adaptation and Cuvierian tubules defense mechanism.</title>
        <authorList>
            <person name="Chen T."/>
        </authorList>
    </citation>
    <scope>NUCLEOTIDE SEQUENCE</scope>
    <source>
        <strain evidence="1">Nanhai2018</strain>
        <tissue evidence="1">Muscle</tissue>
    </source>
</reference>
<comment type="caution">
    <text evidence="1">The sequence shown here is derived from an EMBL/GenBank/DDBJ whole genome shotgun (WGS) entry which is preliminary data.</text>
</comment>
<accession>A0A9Q1BIB2</accession>
<dbReference type="EMBL" id="JAIZAY010000016">
    <property type="protein sequence ID" value="KAJ8026779.1"/>
    <property type="molecule type" value="Genomic_DNA"/>
</dbReference>
<dbReference type="AlphaFoldDB" id="A0A9Q1BIB2"/>
<organism evidence="1 2">
    <name type="scientific">Holothuria leucospilota</name>
    <name type="common">Black long sea cucumber</name>
    <name type="synonym">Mertensiothuria leucospilota</name>
    <dbReference type="NCBI Taxonomy" id="206669"/>
    <lineage>
        <taxon>Eukaryota</taxon>
        <taxon>Metazoa</taxon>
        <taxon>Echinodermata</taxon>
        <taxon>Eleutherozoa</taxon>
        <taxon>Echinozoa</taxon>
        <taxon>Holothuroidea</taxon>
        <taxon>Aspidochirotacea</taxon>
        <taxon>Aspidochirotida</taxon>
        <taxon>Holothuriidae</taxon>
        <taxon>Holothuria</taxon>
    </lineage>
</organism>
<gene>
    <name evidence="1" type="ORF">HOLleu_31715</name>
</gene>